<keyword evidence="7" id="KW-0325">Glycoprotein</keyword>
<proteinExistence type="predicted"/>
<feature type="chain" id="PRO_5035881303" description="Protein sleepless" evidence="10">
    <location>
        <begin position="23"/>
        <end position="185"/>
    </location>
</feature>
<evidence type="ECO:0000256" key="9">
    <source>
        <dbReference type="SAM" id="Phobius"/>
    </source>
</evidence>
<dbReference type="OrthoDB" id="8188641at2759"/>
<evidence type="ECO:0000256" key="2">
    <source>
        <dbReference type="ARBA" id="ARBA00022622"/>
    </source>
</evidence>
<dbReference type="Proteomes" id="UP000005204">
    <property type="component" value="Unassembled WGS sequence"/>
</dbReference>
<reference evidence="12" key="1">
    <citation type="journal article" date="2008" name="Insect Biochem. Mol. Biol.">
        <title>The genome of a lepidopteran model insect, the silkworm Bombyx mori.</title>
        <authorList>
            <consortium name="International Silkworm Genome Consortium"/>
        </authorList>
    </citation>
    <scope>NUCLEOTIDE SEQUENCE [LARGE SCALE GENOMIC DNA]</scope>
    <source>
        <strain evidence="12">p50T</strain>
    </source>
</reference>
<keyword evidence="3 9" id="KW-0812">Transmembrane</keyword>
<evidence type="ECO:0000313" key="11">
    <source>
        <dbReference type="EnsemblMetazoa" id="XP_012544043.1"/>
    </source>
</evidence>
<dbReference type="InterPro" id="IPR031424">
    <property type="entry name" value="QVR-like"/>
</dbReference>
<dbReference type="CDD" id="cd23590">
    <property type="entry name" value="TFP_LU_ECD_Bou"/>
    <property type="match status" value="1"/>
</dbReference>
<dbReference type="GO" id="GO:0030431">
    <property type="term" value="P:sleep"/>
    <property type="evidence" value="ECO:0007669"/>
    <property type="project" value="InterPro"/>
</dbReference>
<dbReference type="CTD" id="31644"/>
<comment type="subcellular location">
    <subcellularLocation>
        <location evidence="1">Membrane</location>
        <topology evidence="1">Lipid-anchor</topology>
        <topology evidence="1">GPI-anchor</topology>
    </subcellularLocation>
</comment>
<feature type="transmembrane region" description="Helical" evidence="9">
    <location>
        <begin position="166"/>
        <end position="184"/>
    </location>
</feature>
<keyword evidence="6 9" id="KW-0472">Membrane</keyword>
<evidence type="ECO:0008006" key="13">
    <source>
        <dbReference type="Google" id="ProtNLM"/>
    </source>
</evidence>
<evidence type="ECO:0000256" key="6">
    <source>
        <dbReference type="ARBA" id="ARBA00023136"/>
    </source>
</evidence>
<evidence type="ECO:0000256" key="5">
    <source>
        <dbReference type="ARBA" id="ARBA00022989"/>
    </source>
</evidence>
<evidence type="ECO:0000256" key="1">
    <source>
        <dbReference type="ARBA" id="ARBA00004589"/>
    </source>
</evidence>
<keyword evidence="4 10" id="KW-0732">Signal</keyword>
<dbReference type="InterPro" id="IPR050975">
    <property type="entry name" value="Sleep_regulator"/>
</dbReference>
<name>A0A8R2C4Z7_BOMMO</name>
<accession>A0A8R2C4Z7</accession>
<evidence type="ECO:0000256" key="3">
    <source>
        <dbReference type="ARBA" id="ARBA00022692"/>
    </source>
</evidence>
<organism evidence="11 12">
    <name type="scientific">Bombyx mori</name>
    <name type="common">Silk moth</name>
    <dbReference type="NCBI Taxonomy" id="7091"/>
    <lineage>
        <taxon>Eukaryota</taxon>
        <taxon>Metazoa</taxon>
        <taxon>Ecdysozoa</taxon>
        <taxon>Arthropoda</taxon>
        <taxon>Hexapoda</taxon>
        <taxon>Insecta</taxon>
        <taxon>Pterygota</taxon>
        <taxon>Neoptera</taxon>
        <taxon>Endopterygota</taxon>
        <taxon>Lepidoptera</taxon>
        <taxon>Glossata</taxon>
        <taxon>Ditrysia</taxon>
        <taxon>Bombycoidea</taxon>
        <taxon>Bombycidae</taxon>
        <taxon>Bombycinae</taxon>
        <taxon>Bombyx</taxon>
    </lineage>
</organism>
<dbReference type="PANTHER" id="PTHR33562:SF18">
    <property type="entry name" value="BOUDIN-RELATED"/>
    <property type="match status" value="1"/>
</dbReference>
<dbReference type="GO" id="GO:0098552">
    <property type="term" value="C:side of membrane"/>
    <property type="evidence" value="ECO:0007669"/>
    <property type="project" value="UniProtKB-KW"/>
</dbReference>
<dbReference type="AlphaFoldDB" id="A0A8R2C4Z7"/>
<dbReference type="PANTHER" id="PTHR33562">
    <property type="entry name" value="ATILLA, ISOFORM B-RELATED-RELATED"/>
    <property type="match status" value="1"/>
</dbReference>
<evidence type="ECO:0000256" key="7">
    <source>
        <dbReference type="ARBA" id="ARBA00023180"/>
    </source>
</evidence>
<keyword evidence="12" id="KW-1185">Reference proteome</keyword>
<keyword evidence="5 9" id="KW-1133">Transmembrane helix</keyword>
<evidence type="ECO:0000256" key="4">
    <source>
        <dbReference type="ARBA" id="ARBA00022729"/>
    </source>
</evidence>
<dbReference type="GeneID" id="101740632"/>
<keyword evidence="2" id="KW-0336">GPI-anchor</keyword>
<feature type="signal peptide" evidence="10">
    <location>
        <begin position="1"/>
        <end position="22"/>
    </location>
</feature>
<dbReference type="RefSeq" id="XP_012544043.1">
    <property type="nucleotide sequence ID" value="XM_012688589.4"/>
</dbReference>
<sequence>MSRCLTFSILFVLFTTFKTVFSINCYQCSGTDSNNPFECNEFLDGDVDLVPIDCATIHDAQYCIKHVGRFEGLTIECYQCNTSSTMECGDGLMQLDGGILKPMPCDHVYDARYCIKHTGGISTKRFCSSLDLGNYCDYVRQRGDKLEYRTCIYTCSTDGCNSASNIGVSILFLFLGVFVLTFSIF</sequence>
<evidence type="ECO:0000256" key="10">
    <source>
        <dbReference type="SAM" id="SignalP"/>
    </source>
</evidence>
<dbReference type="GO" id="GO:0032222">
    <property type="term" value="P:regulation of synaptic transmission, cholinergic"/>
    <property type="evidence" value="ECO:0007669"/>
    <property type="project" value="InterPro"/>
</dbReference>
<dbReference type="EnsemblMetazoa" id="XM_012688589.3">
    <property type="protein sequence ID" value="XP_012544043.1"/>
    <property type="gene ID" value="LOC101740632"/>
</dbReference>
<keyword evidence="8" id="KW-0449">Lipoprotein</keyword>
<dbReference type="Pfam" id="PF17064">
    <property type="entry name" value="QVR"/>
    <property type="match status" value="1"/>
</dbReference>
<evidence type="ECO:0000256" key="8">
    <source>
        <dbReference type="ARBA" id="ARBA00023288"/>
    </source>
</evidence>
<protein>
    <recommendedName>
        <fullName evidence="13">Protein sleepless</fullName>
    </recommendedName>
</protein>
<reference evidence="11" key="2">
    <citation type="submission" date="2022-06" db="UniProtKB">
        <authorList>
            <consortium name="EnsemblMetazoa"/>
        </authorList>
    </citation>
    <scope>IDENTIFICATION</scope>
    <source>
        <strain evidence="11">p50T (Dazao)</strain>
    </source>
</reference>
<evidence type="ECO:0000313" key="12">
    <source>
        <dbReference type="Proteomes" id="UP000005204"/>
    </source>
</evidence>